<dbReference type="STRING" id="595536.GCA_000178815_03567"/>
<evidence type="ECO:0000313" key="1">
    <source>
        <dbReference type="EMBL" id="ATQ67829.1"/>
    </source>
</evidence>
<dbReference type="Proteomes" id="UP000230709">
    <property type="component" value="Chromosome"/>
</dbReference>
<dbReference type="EMBL" id="CP023737">
    <property type="protein sequence ID" value="ATQ67829.1"/>
    <property type="molecule type" value="Genomic_DNA"/>
</dbReference>
<dbReference type="RefSeq" id="WP_003611055.1">
    <property type="nucleotide sequence ID" value="NZ_ADVE02000001.1"/>
</dbReference>
<reference evidence="2" key="1">
    <citation type="submission" date="2017-10" db="EMBL/GenBank/DDBJ databases">
        <title>Completed PacBio SMRT sequence of Methylosinus trichosporium OB3b reveals presence of a third large plasmid.</title>
        <authorList>
            <person name="Charles T.C."/>
            <person name="Lynch M.D.J."/>
            <person name="Heil J.R."/>
            <person name="Cheng J."/>
        </authorList>
    </citation>
    <scope>NUCLEOTIDE SEQUENCE [LARGE SCALE GENOMIC DNA]</scope>
    <source>
        <strain evidence="2">OB3b</strain>
    </source>
</reference>
<gene>
    <name evidence="1" type="ORF">CQW49_07915</name>
</gene>
<sequence>MTSPAYGITITRNSAASRAAQPSDLSIIGLVLPSDDADASFLPLNEPRLFDSGDVSALAKLGTGDLYNAVTAIDDQLAELQTSARIVAVRVAKGGTDSLTIANIVGARNGTGARGGSGTGIYALLRAGAELGVIPRLIGAPGYTWQRELGGSTIITSAEKSGGNTGSGELVLGTPPYRFGVMDGVYQIRCVGGARSATSAAKLGNAGNGAVGSLSADATARTGTWHITCKKAAANGGQFNVVDPTGVNVGTAFVGTPFNGAIDFTISDGATDFIIGDEFTVTVAAAVPANGGEFRVTDPNGVLLGHVNVGTLFKKQIAFTIADGATDYVVGDGFDVTVAGDVTELSNPICSALPSVLDTLLAHAIVGGPGTGVNDGNDWFEMIGSGRLIPIDAWTIVADDSATRYEDGVARALGLAARVDFQHNGYPFWSFSGQQVRGILGLKNYYSFSLVDGATQAQELLANHVGVIVRGEVGVETAIASNGFVFAGVWTASDDPSWWFYNKSRARDWIDLALLKSIRLRLGVDNVTSHAVQAVLNDMAAVNMEALRNGGSIGFKVEFAAAVNSPENLGQGRFRIAYYAETPAPITRIDIDSYPFSEALTAELAAIVAQAATIQAQYAS</sequence>
<organism evidence="1 2">
    <name type="scientific">Methylosinus trichosporium (strain ATCC 35070 / NCIMB 11131 / UNIQEM 75 / OB3b)</name>
    <dbReference type="NCBI Taxonomy" id="595536"/>
    <lineage>
        <taxon>Bacteria</taxon>
        <taxon>Pseudomonadati</taxon>
        <taxon>Pseudomonadota</taxon>
        <taxon>Alphaproteobacteria</taxon>
        <taxon>Hyphomicrobiales</taxon>
        <taxon>Methylocystaceae</taxon>
        <taxon>Methylosinus</taxon>
    </lineage>
</organism>
<dbReference type="KEGG" id="mtw:CQW49_07915"/>
<dbReference type="AlphaFoldDB" id="A0A2D2CYV4"/>
<keyword evidence="2" id="KW-1185">Reference proteome</keyword>
<evidence type="ECO:0000313" key="2">
    <source>
        <dbReference type="Proteomes" id="UP000230709"/>
    </source>
</evidence>
<name>A0A2D2CYV4_METT3</name>
<protein>
    <recommendedName>
        <fullName evidence="3">Phage tail protein</fullName>
    </recommendedName>
</protein>
<evidence type="ECO:0008006" key="3">
    <source>
        <dbReference type="Google" id="ProtNLM"/>
    </source>
</evidence>
<proteinExistence type="predicted"/>
<accession>A0A2D2CYV4</accession>